<dbReference type="PANTHER" id="PTHR21483:SF18">
    <property type="entry name" value="RNA POLYMERASE II-ASSOCIATED PROTEIN 1"/>
    <property type="match status" value="1"/>
</dbReference>
<dbReference type="PANTHER" id="PTHR21483">
    <property type="entry name" value="RNA POLYMERASE II-ASSOCIATED PROTEIN 1"/>
    <property type="match status" value="1"/>
</dbReference>
<dbReference type="Pfam" id="PF08620">
    <property type="entry name" value="RPAP1_C"/>
    <property type="match status" value="1"/>
</dbReference>
<proteinExistence type="predicted"/>
<sequence>MSRTADIPVTAALHHHGEEPEAAGYTLDELFHLSRSTVLQQRVIALQTLSNIIRQAHTGIYDHDLQIPLIPKLIEAGILFLIRWSMDEQIESVYMVAIECLANLIAPRKDE</sequence>
<evidence type="ECO:0000313" key="3">
    <source>
        <dbReference type="Proteomes" id="UP000663881"/>
    </source>
</evidence>
<dbReference type="EMBL" id="CAJOAY010034545">
    <property type="protein sequence ID" value="CAF4445797.1"/>
    <property type="molecule type" value="Genomic_DNA"/>
</dbReference>
<name>A0A820S0L4_9BILA</name>
<protein>
    <recommendedName>
        <fullName evidence="1">RPAP1 C-terminal domain-containing protein</fullName>
    </recommendedName>
</protein>
<comment type="caution">
    <text evidence="2">The sequence shown here is derived from an EMBL/GenBank/DDBJ whole genome shotgun (WGS) entry which is preliminary data.</text>
</comment>
<feature type="domain" description="RPAP1 C-terminal" evidence="1">
    <location>
        <begin position="3"/>
        <end position="56"/>
    </location>
</feature>
<feature type="non-terminal residue" evidence="2">
    <location>
        <position position="111"/>
    </location>
</feature>
<dbReference type="Proteomes" id="UP000663881">
    <property type="component" value="Unassembled WGS sequence"/>
</dbReference>
<dbReference type="GO" id="GO:0006366">
    <property type="term" value="P:transcription by RNA polymerase II"/>
    <property type="evidence" value="ECO:0007669"/>
    <property type="project" value="InterPro"/>
</dbReference>
<reference evidence="2" key="1">
    <citation type="submission" date="2021-02" db="EMBL/GenBank/DDBJ databases">
        <authorList>
            <person name="Nowell W R."/>
        </authorList>
    </citation>
    <scope>NUCLEOTIDE SEQUENCE</scope>
</reference>
<organism evidence="2 3">
    <name type="scientific">Adineta steineri</name>
    <dbReference type="NCBI Taxonomy" id="433720"/>
    <lineage>
        <taxon>Eukaryota</taxon>
        <taxon>Metazoa</taxon>
        <taxon>Spiralia</taxon>
        <taxon>Gnathifera</taxon>
        <taxon>Rotifera</taxon>
        <taxon>Eurotatoria</taxon>
        <taxon>Bdelloidea</taxon>
        <taxon>Adinetida</taxon>
        <taxon>Adinetidae</taxon>
        <taxon>Adineta</taxon>
    </lineage>
</organism>
<dbReference type="AlphaFoldDB" id="A0A820S0L4"/>
<gene>
    <name evidence="2" type="ORF">OKA104_LOCUS53884</name>
</gene>
<accession>A0A820S0L4</accession>
<dbReference type="InterPro" id="IPR013929">
    <property type="entry name" value="RPAP1_C"/>
</dbReference>
<evidence type="ECO:0000259" key="1">
    <source>
        <dbReference type="Pfam" id="PF08620"/>
    </source>
</evidence>
<dbReference type="InterPro" id="IPR039913">
    <property type="entry name" value="RPAP1/Rba50"/>
</dbReference>
<evidence type="ECO:0000313" key="2">
    <source>
        <dbReference type="EMBL" id="CAF4445797.1"/>
    </source>
</evidence>